<dbReference type="STRING" id="23.BEL05_14515"/>
<sequence>MSNLSSAVLKALEETPNQTAKGLAQKFDTNKKSINQCLYFDLKDKVQINAYYQWSLIKSNNNTPERDPLEANDKERDATMENQASETTNDNFAFDSLQAIRNRLLDLTGRNRLLNFRHGKSGFIRVIDEMPNQLATELLDNHQFKFTPVDEPKREELIEHGYIAIDDKGQEIQIKSDPTAKEWAKIKGLNTSYELPVSTKSKDSKHKDSNIQSILYPRELEAQLRNIRSKANTAIEETGANILYLAFGFLEWFEDENSDVARQAPLYLIPVKVDRASLDKKIGTYTYTVEYTSEDIIPNLSLSQKLKHDFHIHLPEIEDDLLPEEYFDLVEQTVLRQKPQWTLKRFSTLAMFDFGKLLMYLDLDPERWPQGENNIQNHSILQKFFAKEGMENGDSGSSFGNEYAIDQLADVHERYPLIDDADSSQHSALVDSIEGKNVVIEGPPGSGKSQTITNLIAAAISQGKKVLFVAEKMAALQVVKTRLQRAGLGDFCLELHSHKTQKKQVYENISQRIHKQGEYRYPSSIDIDIQMYEEKKQSLSDYAELINSPWKNTGRTIHQVFATATRYREEFASVKIEEIKPSHINGGSFDEVSLIRTTDELKRYADVYNEVKTQLGSNAELSDHPWFGVYNKSIQLFDCDDICALLIPANDSLTALAHASISLSEQVGGDALDSIDSLEKIFSDEEILPELSGREDFTALTSIFKDETVKKQLLVYLKEYKLARDILLQITAEFESNVLTDASALDSIAASSKILKSLFIEDNSKLSAIFNTAQKTSTLHQLYLSLMQDVSTLKEQLPNLSESLKSDFNSFVELYKYLSYFSKLENTYISRRDELFDNDLLDQHLPKLLQIITELKVLRERLEVYFDLNQLPTVAELKSVKETFAEAGYFCWFDSSWRDARGTLLRISNNKKQKTKKLVKHLSNLISYRKLLDQLNSEPLYRTLLQGEYQGIDTPIEEIAEIRGWYAEVRASFGIGFGRKVQYADSLLASNDQLFKGIKHLATSKTIQELADFSQLHQDISESITHAIFNDHDLDFGDELHGIASLYAKLNSSVKSLQTACANDLTLTQLSLCLEQAEQLKQLDLKLAERQSCCDIFVELDPLSALKNCDSSVEIINDTLVLNEAIQKLQSSQLQGYFLTPVTKDNVQALRDTINAVKQQYHHYISSFRHFEERTELDEMAWYDVDDSTIASMITRNQTAIDQPRWLSTWIDFVRIRTSLSEKGLENLLRYTEKGELELNEIQQIYTYSVFDILAREIITERQALAHFSGADQNAIRKQFSEYDNKLKKLQQEKIAFQVASHGFNKTQPGITGGRVSSYTEMGLINHQVNLKTRHAPVRQLVNRASQSLVALKPCFMMGPHSVAQYLTPGLIEFDIIVMDEASQIKPEDALGTIARGKQLVVVGDPKQLPPTSFFDKAIEVEDEDITAIEQSESILDVSLPMFNARRLRWHYRSRHESLIAFSNQTFYDSNLVVFPSPSSKSDEFGIKFTHVKHGRFVNQHNIEEAKVIAEAVRKHLLHRPDESLGVVSMSAKQREQIERCVEELSKDDTQFRDALASNANTDEPLFLKNLENVQGDERDVIYISCTYGPQDAGAAQMPQRFGPINSAAGGRRLNVLFTRSKKRMHVFSSMTEGHILASDTSSPGVHALKSFLAYAQTGKLAQQTHTGKQPDSDFEIAVMNALKLEGFNCVPQVGVAGYFIDLAVQDPGQPGRYLMGVECDGATYHSAKSARDRDRLRQSVLEGLGWNIKRIWSTDWFKNPQAQLKPIIELLHQLKTEPTQHTVDEAEFAESEVNDIEQVVEQEELQLKSVESFCKNDDSLASKLEKFDQAVISPSSNNVPLANRLLRPAMIAALCEFKPISKSEFLEMIPAYLRNATGSEQGEYLEQVLNIIAESELEMDES</sequence>
<dbReference type="InterPro" id="IPR027417">
    <property type="entry name" value="P-loop_NTPase"/>
</dbReference>
<evidence type="ECO:0000313" key="5">
    <source>
        <dbReference type="EMBL" id="OEG75486.1"/>
    </source>
</evidence>
<evidence type="ECO:0000313" key="6">
    <source>
        <dbReference type="Proteomes" id="UP000095230"/>
    </source>
</evidence>
<gene>
    <name evidence="5" type="ORF">BEL05_14515</name>
</gene>
<dbReference type="InterPro" id="IPR041679">
    <property type="entry name" value="DNA2/NAM7-like_C"/>
</dbReference>
<dbReference type="Gene3D" id="3.40.960.10">
    <property type="entry name" value="VSR Endonuclease"/>
    <property type="match status" value="1"/>
</dbReference>
<dbReference type="InterPro" id="IPR049468">
    <property type="entry name" value="Restrct_endonuc-II-like_dom"/>
</dbReference>
<reference evidence="5 6" key="1">
    <citation type="submission" date="2016-07" db="EMBL/GenBank/DDBJ databases">
        <title>Whole-genome of two Shewanella species isolated from a digestive organ of sea cucumber Apostichopus japonicus Selenka 1867.</title>
        <authorList>
            <person name="Hong H.-H."/>
            <person name="Choi H."/>
            <person name="Cheon S."/>
            <person name="Oh J.-S."/>
            <person name="Lee H.-G."/>
            <person name="Park C."/>
        </authorList>
    </citation>
    <scope>NUCLEOTIDE SEQUENCE [LARGE SCALE GENOMIC DNA]</scope>
    <source>
        <strain evidence="5 6">CSB03KR</strain>
    </source>
</reference>
<dbReference type="GO" id="GO:0004386">
    <property type="term" value="F:helicase activity"/>
    <property type="evidence" value="ECO:0007669"/>
    <property type="project" value="InterPro"/>
</dbReference>
<accession>A0A1E5IYA5</accession>
<evidence type="ECO:0000259" key="3">
    <source>
        <dbReference type="Pfam" id="PF13087"/>
    </source>
</evidence>
<dbReference type="InterPro" id="IPR025103">
    <property type="entry name" value="DUF4011"/>
</dbReference>
<dbReference type="InterPro" id="IPR041677">
    <property type="entry name" value="DNA2/NAM7_AAA_11"/>
</dbReference>
<dbReference type="Proteomes" id="UP000095230">
    <property type="component" value="Unassembled WGS sequence"/>
</dbReference>
<protein>
    <submittedName>
        <fullName evidence="5">AAA family ATPase</fullName>
    </submittedName>
</protein>
<dbReference type="InterPro" id="IPR011335">
    <property type="entry name" value="Restrct_endonuc-II-like"/>
</dbReference>
<feature type="domain" description="DNA2/NAM7 helicase helicase" evidence="2">
    <location>
        <begin position="1366"/>
        <end position="1413"/>
    </location>
</feature>
<dbReference type="Pfam" id="PF13086">
    <property type="entry name" value="AAA_11"/>
    <property type="match status" value="2"/>
</dbReference>
<dbReference type="CDD" id="cd18808">
    <property type="entry name" value="SF1_C_Upf1"/>
    <property type="match status" value="1"/>
</dbReference>
<dbReference type="Gene3D" id="3.40.50.300">
    <property type="entry name" value="P-loop containing nucleotide triphosphate hydrolases"/>
    <property type="match status" value="3"/>
</dbReference>
<feature type="domain" description="DNA2/NAM7 helicase helicase" evidence="2">
    <location>
        <begin position="422"/>
        <end position="544"/>
    </location>
</feature>
<dbReference type="OrthoDB" id="9757917at2"/>
<feature type="compositionally biased region" description="Basic and acidic residues" evidence="1">
    <location>
        <begin position="64"/>
        <end position="79"/>
    </location>
</feature>
<dbReference type="Pfam" id="PF13087">
    <property type="entry name" value="AAA_12"/>
    <property type="match status" value="1"/>
</dbReference>
<proteinExistence type="predicted"/>
<dbReference type="InterPro" id="IPR047187">
    <property type="entry name" value="SF1_C_Upf1"/>
</dbReference>
<feature type="region of interest" description="Disordered" evidence="1">
    <location>
        <begin position="62"/>
        <end position="85"/>
    </location>
</feature>
<feature type="domain" description="DNA2/NAM7 helicase-like C-terminal" evidence="3">
    <location>
        <begin position="1446"/>
        <end position="1630"/>
    </location>
</feature>
<dbReference type="NCBIfam" id="NF042953">
    <property type="entry name" value="Hhe_antiphage"/>
    <property type="match status" value="1"/>
</dbReference>
<dbReference type="SUPFAM" id="SSF52980">
    <property type="entry name" value="Restriction endonuclease-like"/>
    <property type="match status" value="1"/>
</dbReference>
<dbReference type="RefSeq" id="WP_069670128.1">
    <property type="nucleotide sequence ID" value="NZ_MCBT01000006.1"/>
</dbReference>
<feature type="domain" description="Restriction endonuclease type II-like" evidence="4">
    <location>
        <begin position="1675"/>
        <end position="1771"/>
    </location>
</feature>
<organism evidence="5 6">
    <name type="scientific">Shewanella colwelliana</name>
    <name type="common">Alteromonas colwelliana</name>
    <dbReference type="NCBI Taxonomy" id="23"/>
    <lineage>
        <taxon>Bacteria</taxon>
        <taxon>Pseudomonadati</taxon>
        <taxon>Pseudomonadota</taxon>
        <taxon>Gammaproteobacteria</taxon>
        <taxon>Alteromonadales</taxon>
        <taxon>Shewanellaceae</taxon>
        <taxon>Shewanella</taxon>
    </lineage>
</organism>
<dbReference type="PANTHER" id="PTHR10887:SF495">
    <property type="entry name" value="HELICASE SENATAXIN ISOFORM X1-RELATED"/>
    <property type="match status" value="1"/>
</dbReference>
<name>A0A1E5IYA5_SHECO</name>
<evidence type="ECO:0000259" key="4">
    <source>
        <dbReference type="Pfam" id="PF18741"/>
    </source>
</evidence>
<dbReference type="EMBL" id="MCBT01000006">
    <property type="protein sequence ID" value="OEG75486.1"/>
    <property type="molecule type" value="Genomic_DNA"/>
</dbReference>
<dbReference type="Pfam" id="PF13195">
    <property type="entry name" value="DUF4011"/>
    <property type="match status" value="1"/>
</dbReference>
<dbReference type="FunFam" id="3.40.960.10:FF:000002">
    <property type="entry name" value="DNA helicase related protein"/>
    <property type="match status" value="1"/>
</dbReference>
<dbReference type="Pfam" id="PF18741">
    <property type="entry name" value="MTES_1575"/>
    <property type="match status" value="1"/>
</dbReference>
<evidence type="ECO:0000256" key="1">
    <source>
        <dbReference type="SAM" id="MobiDB-lite"/>
    </source>
</evidence>
<dbReference type="SUPFAM" id="SSF52540">
    <property type="entry name" value="P-loop containing nucleoside triphosphate hydrolases"/>
    <property type="match status" value="1"/>
</dbReference>
<comment type="caution">
    <text evidence="5">The sequence shown here is derived from an EMBL/GenBank/DDBJ whole genome shotgun (WGS) entry which is preliminary data.</text>
</comment>
<evidence type="ECO:0000259" key="2">
    <source>
        <dbReference type="Pfam" id="PF13086"/>
    </source>
</evidence>
<dbReference type="PANTHER" id="PTHR10887">
    <property type="entry name" value="DNA2/NAM7 HELICASE FAMILY"/>
    <property type="match status" value="1"/>
</dbReference>
<dbReference type="InterPro" id="IPR045055">
    <property type="entry name" value="DNA2/NAM7-like"/>
</dbReference>